<dbReference type="AlphaFoldDB" id="A0A918YWQ7"/>
<dbReference type="Proteomes" id="UP000636453">
    <property type="component" value="Unassembled WGS sequence"/>
</dbReference>
<sequence length="105" mass="11190">MDNISADELLHELSSLEATMAQVVRCAGVGSIPDLERRLDAHARSLRVLLDAEGAAVAADTVDAAKRVLMTAEPDAPLMMLSMARATLAAMVRRQASRSMSQKVA</sequence>
<evidence type="ECO:0000313" key="2">
    <source>
        <dbReference type="Proteomes" id="UP000636453"/>
    </source>
</evidence>
<dbReference type="EMBL" id="BNCF01000002">
    <property type="protein sequence ID" value="GHE27397.1"/>
    <property type="molecule type" value="Genomic_DNA"/>
</dbReference>
<evidence type="ECO:0000313" key="1">
    <source>
        <dbReference type="EMBL" id="GHE27397.1"/>
    </source>
</evidence>
<accession>A0A918YWQ7</accession>
<dbReference type="RefSeq" id="WP_146472083.1">
    <property type="nucleotide sequence ID" value="NZ_BNCF01000002.1"/>
</dbReference>
<organism evidence="1 2">
    <name type="scientific">Vulcaniibacterium thermophilum</name>
    <dbReference type="NCBI Taxonomy" id="1169913"/>
    <lineage>
        <taxon>Bacteria</taxon>
        <taxon>Pseudomonadati</taxon>
        <taxon>Pseudomonadota</taxon>
        <taxon>Gammaproteobacteria</taxon>
        <taxon>Lysobacterales</taxon>
        <taxon>Lysobacteraceae</taxon>
        <taxon>Vulcaniibacterium</taxon>
    </lineage>
</organism>
<proteinExistence type="predicted"/>
<reference evidence="1" key="1">
    <citation type="journal article" date="2014" name="Int. J. Syst. Evol. Microbiol.">
        <title>Complete genome sequence of Corynebacterium casei LMG S-19264T (=DSM 44701T), isolated from a smear-ripened cheese.</title>
        <authorList>
            <consortium name="US DOE Joint Genome Institute (JGI-PGF)"/>
            <person name="Walter F."/>
            <person name="Albersmeier A."/>
            <person name="Kalinowski J."/>
            <person name="Ruckert C."/>
        </authorList>
    </citation>
    <scope>NUCLEOTIDE SEQUENCE</scope>
    <source>
        <strain evidence="1">KCTC 32020</strain>
    </source>
</reference>
<comment type="caution">
    <text evidence="1">The sequence shown here is derived from an EMBL/GenBank/DDBJ whole genome shotgun (WGS) entry which is preliminary data.</text>
</comment>
<dbReference type="OrthoDB" id="6027882at2"/>
<name>A0A918YWQ7_9GAMM</name>
<protein>
    <submittedName>
        <fullName evidence="1">Uncharacterized protein</fullName>
    </submittedName>
</protein>
<gene>
    <name evidence="1" type="ORF">GCM10007167_06010</name>
</gene>
<reference evidence="1" key="2">
    <citation type="submission" date="2020-09" db="EMBL/GenBank/DDBJ databases">
        <authorList>
            <person name="Sun Q."/>
            <person name="Kim S."/>
        </authorList>
    </citation>
    <scope>NUCLEOTIDE SEQUENCE</scope>
    <source>
        <strain evidence="1">KCTC 32020</strain>
    </source>
</reference>
<keyword evidence="2" id="KW-1185">Reference proteome</keyword>